<accession>A0A2N9HHP2</accession>
<organism evidence="1">
    <name type="scientific">Fagus sylvatica</name>
    <name type="common">Beechnut</name>
    <dbReference type="NCBI Taxonomy" id="28930"/>
    <lineage>
        <taxon>Eukaryota</taxon>
        <taxon>Viridiplantae</taxon>
        <taxon>Streptophyta</taxon>
        <taxon>Embryophyta</taxon>
        <taxon>Tracheophyta</taxon>
        <taxon>Spermatophyta</taxon>
        <taxon>Magnoliopsida</taxon>
        <taxon>eudicotyledons</taxon>
        <taxon>Gunneridae</taxon>
        <taxon>Pentapetalae</taxon>
        <taxon>rosids</taxon>
        <taxon>fabids</taxon>
        <taxon>Fagales</taxon>
        <taxon>Fagaceae</taxon>
        <taxon>Fagus</taxon>
    </lineage>
</organism>
<reference evidence="1" key="1">
    <citation type="submission" date="2018-02" db="EMBL/GenBank/DDBJ databases">
        <authorList>
            <person name="Cohen D.B."/>
            <person name="Kent A.D."/>
        </authorList>
    </citation>
    <scope>NUCLEOTIDE SEQUENCE</scope>
</reference>
<evidence type="ECO:0000313" key="1">
    <source>
        <dbReference type="EMBL" id="SPD11211.1"/>
    </source>
</evidence>
<gene>
    <name evidence="1" type="ORF">FSB_LOCUS39093</name>
</gene>
<protein>
    <submittedName>
        <fullName evidence="1">Uncharacterized protein</fullName>
    </submittedName>
</protein>
<proteinExistence type="predicted"/>
<sequence>MGERMSDLKGDERESLLIFPFTPFLPLPLTLIVQYLSLDLSLSRLAHGLTSVVSRPPPSGPPPSHYLHGITTSNVSQPSRYHNFHRLMTSAVSRASQYHDFRGSRSLTLGITASPSHYLNGTLLVWAVGYGCDYFPTLSWEPNKGFRV</sequence>
<dbReference type="AlphaFoldDB" id="A0A2N9HHP2"/>
<name>A0A2N9HHP2_FAGSY</name>
<dbReference type="EMBL" id="OIVN01003439">
    <property type="protein sequence ID" value="SPD11211.1"/>
    <property type="molecule type" value="Genomic_DNA"/>
</dbReference>